<keyword evidence="2" id="KW-0812">Transmembrane</keyword>
<feature type="region of interest" description="Disordered" evidence="1">
    <location>
        <begin position="83"/>
        <end position="103"/>
    </location>
</feature>
<dbReference type="EMBL" id="JAPNOA010000026">
    <property type="protein sequence ID" value="MCY0965448.1"/>
    <property type="molecule type" value="Genomic_DNA"/>
</dbReference>
<proteinExistence type="predicted"/>
<feature type="transmembrane region" description="Helical" evidence="2">
    <location>
        <begin position="20"/>
        <end position="46"/>
    </location>
</feature>
<evidence type="ECO:0000256" key="2">
    <source>
        <dbReference type="SAM" id="Phobius"/>
    </source>
</evidence>
<protein>
    <submittedName>
        <fullName evidence="3">DUF4389 domain-containing protein</fullName>
    </submittedName>
</protein>
<evidence type="ECO:0000313" key="4">
    <source>
        <dbReference type="Proteomes" id="UP001150830"/>
    </source>
</evidence>
<name>A0A9X3ED75_9GAMM</name>
<gene>
    <name evidence="3" type="ORF">OUO13_09635</name>
</gene>
<dbReference type="InterPro" id="IPR025498">
    <property type="entry name" value="DUF4389"/>
</dbReference>
<reference evidence="3" key="1">
    <citation type="submission" date="2022-11" db="EMBL/GenBank/DDBJ databases">
        <title>Parathalassolutuus dongxingensis gen. nov., sp. nov., a novel member of family Oceanospirillaceae isolated from a coastal shrimp pond in Guangxi, China.</title>
        <authorList>
            <person name="Chen H."/>
        </authorList>
    </citation>
    <scope>NUCLEOTIDE SEQUENCE</scope>
    <source>
        <strain evidence="3">G-43</strain>
    </source>
</reference>
<keyword evidence="2" id="KW-0472">Membrane</keyword>
<comment type="caution">
    <text evidence="3">The sequence shown here is derived from an EMBL/GenBank/DDBJ whole genome shotgun (WGS) entry which is preliminary data.</text>
</comment>
<dbReference type="Proteomes" id="UP001150830">
    <property type="component" value="Unassembled WGS sequence"/>
</dbReference>
<sequence>MRDSEFKSNLTSDRFWLRTIYTVIFVIVVRVLDLMLLLLTLVQWVYQLLSGRGHDRLNGFCHALGEYYRQVVHYLTGCTDEKPYPFSDWPKQQGAPAKEVRSE</sequence>
<dbReference type="Pfam" id="PF14333">
    <property type="entry name" value="DUF4389"/>
    <property type="match status" value="1"/>
</dbReference>
<dbReference type="RefSeq" id="WP_283173659.1">
    <property type="nucleotide sequence ID" value="NZ_JAPNOA010000026.1"/>
</dbReference>
<evidence type="ECO:0000256" key="1">
    <source>
        <dbReference type="SAM" id="MobiDB-lite"/>
    </source>
</evidence>
<accession>A0A9X3ED75</accession>
<keyword evidence="2" id="KW-1133">Transmembrane helix</keyword>
<keyword evidence="4" id="KW-1185">Reference proteome</keyword>
<evidence type="ECO:0000313" key="3">
    <source>
        <dbReference type="EMBL" id="MCY0965448.1"/>
    </source>
</evidence>
<dbReference type="AlphaFoldDB" id="A0A9X3ED75"/>
<organism evidence="3 4">
    <name type="scientific">Parathalassolituus penaei</name>
    <dbReference type="NCBI Taxonomy" id="2997323"/>
    <lineage>
        <taxon>Bacteria</taxon>
        <taxon>Pseudomonadati</taxon>
        <taxon>Pseudomonadota</taxon>
        <taxon>Gammaproteobacteria</taxon>
        <taxon>Oceanospirillales</taxon>
        <taxon>Oceanospirillaceae</taxon>
        <taxon>Parathalassolituus</taxon>
    </lineage>
</organism>